<protein>
    <submittedName>
        <fullName evidence="2">T9SS type A sorting domain-containing protein</fullName>
    </submittedName>
</protein>
<comment type="caution">
    <text evidence="2">The sequence shown here is derived from an EMBL/GenBank/DDBJ whole genome shotgun (WGS) entry which is preliminary data.</text>
</comment>
<dbReference type="Proteomes" id="UP001070176">
    <property type="component" value="Unassembled WGS sequence"/>
</dbReference>
<dbReference type="RefSeq" id="WP_267280189.1">
    <property type="nucleotide sequence ID" value="NZ_JAOVZV010000002.1"/>
</dbReference>
<dbReference type="PANTHER" id="PTHR34630">
    <property type="entry name" value="OS11G0677101 PROTEIN"/>
    <property type="match status" value="1"/>
</dbReference>
<dbReference type="InterPro" id="IPR032675">
    <property type="entry name" value="LRR_dom_sf"/>
</dbReference>
<dbReference type="PANTHER" id="PTHR34630:SF100">
    <property type="entry name" value="OS02G0118900 PROTEIN"/>
    <property type="match status" value="1"/>
</dbReference>
<accession>A0ABT3Y0B2</accession>
<name>A0ABT3Y0B2_9FLAO</name>
<dbReference type="InterPro" id="IPR026444">
    <property type="entry name" value="Secre_tail"/>
</dbReference>
<organism evidence="2 3">
    <name type="scientific">Chryseobacterium luquanense</name>
    <dbReference type="NCBI Taxonomy" id="2983766"/>
    <lineage>
        <taxon>Bacteria</taxon>
        <taxon>Pseudomonadati</taxon>
        <taxon>Bacteroidota</taxon>
        <taxon>Flavobacteriia</taxon>
        <taxon>Flavobacteriales</taxon>
        <taxon>Weeksellaceae</taxon>
        <taxon>Chryseobacterium group</taxon>
        <taxon>Chryseobacterium</taxon>
    </lineage>
</organism>
<reference evidence="2" key="1">
    <citation type="submission" date="2022-10" db="EMBL/GenBank/DDBJ databases">
        <title>Chryseobacterium sp. nov., a novel bacterial species.</title>
        <authorList>
            <person name="Cao Y."/>
        </authorList>
    </citation>
    <scope>NUCLEOTIDE SEQUENCE</scope>
    <source>
        <strain evidence="2">KC 927</strain>
    </source>
</reference>
<proteinExistence type="predicted"/>
<dbReference type="EMBL" id="JAOVZV010000002">
    <property type="protein sequence ID" value="MCX8531544.1"/>
    <property type="molecule type" value="Genomic_DNA"/>
</dbReference>
<dbReference type="SUPFAM" id="SSF52047">
    <property type="entry name" value="RNI-like"/>
    <property type="match status" value="1"/>
</dbReference>
<dbReference type="NCBIfam" id="TIGR04183">
    <property type="entry name" value="Por_Secre_tail"/>
    <property type="match status" value="1"/>
</dbReference>
<gene>
    <name evidence="2" type="ORF">OEA66_04135</name>
</gene>
<dbReference type="Gene3D" id="3.80.10.10">
    <property type="entry name" value="Ribonuclease Inhibitor"/>
    <property type="match status" value="1"/>
</dbReference>
<evidence type="ECO:0000256" key="1">
    <source>
        <dbReference type="ARBA" id="ARBA00022729"/>
    </source>
</evidence>
<keyword evidence="3" id="KW-1185">Reference proteome</keyword>
<evidence type="ECO:0000313" key="3">
    <source>
        <dbReference type="Proteomes" id="UP001070176"/>
    </source>
</evidence>
<evidence type="ECO:0000313" key="2">
    <source>
        <dbReference type="EMBL" id="MCX8531544.1"/>
    </source>
</evidence>
<keyword evidence="1" id="KW-0732">Signal</keyword>
<sequence>MKKILFTLFVSCCSVVYSQNINFTDSKFKALILSSNTTNEIAKDLNGNSITIDTNGDGEIQLQEAQQVVVLNVKMDKTQYCDPITEAVTNYIYYFTHLPENISDALLFTNVEELYISDTKNANISFVNNSKIKKVMCMNRWFYNEASFNGSYYDSDFFPVDFTIDNCPSVLTMNDISAFYHPSFLGQAIFRIKNNPQFNGALVMNNKLVSELYIENVNLTSIDIDDCRGLVKLSVPNIATLQTINIANTQDSQTDDQEINLIANNCTALHEIILDGDYYDSCAVYLSAINVNGCSSLKKIKGVNASNIDFSTAGLVNLEELDCAYYNRYIYTTNSLGSVILGNVTSLNLAGLPKLKKLTAFNQPLNYANINVCPLLQEINIVTSSQFLSNLNVSNLTALHTLKAYNGAPEDSSVPINLQNINAQNCTALTALDIWGNYDLKTLNLQNCSSLQTLAISDNILYNYFSQLNTLNLLQCSGLEELYIKYTKISSLDISDCTGLKKLDLIENNFLNQLNISNNINLEELHIEKLPLIAQLNTLANVNLKNVFFKECPLLTQLDFSTASHLESFSAIDNLNLVSVNLHNNSIEQYVENYNYNPSLSVCVDDAQLATFVDFDINFTSDCTNLIQTIWNGTTWSNGAPTSAINAFIAGNYSTTTQPMFTAKNIIVNNGAVLEITSGNTINAADVTIKNGGNLIQTDGSILNYTGTFKVKKYSTSDFDKYAFWSSPVASQDLNAIYGTGITPQFITEYNTATDNFVNAASATSAFGKGYSIKTPSGSIGNVTFTGAPNNGSQTYTLATTGNRFNLVGNPYPSNLNLDTFYIANQGRISNTMYFWDNTSNSVTTQGGASSVNIGYATYNASTSAWVPAPNIITVPTGNIANIGQGFFVRALPAPSDTSLSFRNDMRVATSGTFFNKNNSLTEAKFWLRLNSSYNSNNTFAVAYLSSASDSFDQYDSKAIGIGSDAFYTIADAQKLVIQGKSDFDINDVVPVGTKHFQNGNFTISLAQKEGVFNNGQAIYLHDKELSTYTNLQNGSYSFTANAGEFANRFEIVYKLNVLATAEATKTSFEVYREGEDFFVRNDKNIETVEIFDASGRKVMQLNANAKLVRVKLDTKGLYILKAFSAGKEYSKKIMK</sequence>